<feature type="region of interest" description="Disordered" evidence="1">
    <location>
        <begin position="245"/>
        <end position="306"/>
    </location>
</feature>
<dbReference type="Pfam" id="PF20209">
    <property type="entry name" value="DUF6570"/>
    <property type="match status" value="1"/>
</dbReference>
<feature type="domain" description="Helitron helicase-like" evidence="2">
    <location>
        <begin position="654"/>
        <end position="747"/>
    </location>
</feature>
<evidence type="ECO:0000256" key="1">
    <source>
        <dbReference type="SAM" id="MobiDB-lite"/>
    </source>
</evidence>
<evidence type="ECO:0000259" key="2">
    <source>
        <dbReference type="Pfam" id="PF14214"/>
    </source>
</evidence>
<protein>
    <submittedName>
        <fullName evidence="4">Uncharacterized protein</fullName>
    </submittedName>
</protein>
<feature type="compositionally biased region" description="Basic and acidic residues" evidence="1">
    <location>
        <begin position="280"/>
        <end position="296"/>
    </location>
</feature>
<feature type="compositionally biased region" description="Polar residues" evidence="1">
    <location>
        <begin position="245"/>
        <end position="276"/>
    </location>
</feature>
<proteinExistence type="predicted"/>
<gene>
    <name evidence="4" type="ORF">ZT1E4_G11523</name>
</gene>
<organism evidence="4 5">
    <name type="scientific">Zymoseptoria tritici ST99CH_1E4</name>
    <dbReference type="NCBI Taxonomy" id="1276532"/>
    <lineage>
        <taxon>Eukaryota</taxon>
        <taxon>Fungi</taxon>
        <taxon>Dikarya</taxon>
        <taxon>Ascomycota</taxon>
        <taxon>Pezizomycotina</taxon>
        <taxon>Dothideomycetes</taxon>
        <taxon>Dothideomycetidae</taxon>
        <taxon>Mycosphaerellales</taxon>
        <taxon>Mycosphaerellaceae</taxon>
        <taxon>Zymoseptoria</taxon>
    </lineage>
</organism>
<dbReference type="PANTHER" id="PTHR47642:SF6">
    <property type="entry name" value="ATP-DEPENDENT DNA HELICASE"/>
    <property type="match status" value="1"/>
</dbReference>
<accession>A0A2H1H8S5</accession>
<dbReference type="Proteomes" id="UP000245764">
    <property type="component" value="Chromosome 14"/>
</dbReference>
<dbReference type="Gene3D" id="3.40.50.300">
    <property type="entry name" value="P-loop containing nucleotide triphosphate hydrolases"/>
    <property type="match status" value="1"/>
</dbReference>
<dbReference type="SUPFAM" id="SSF52540">
    <property type="entry name" value="P-loop containing nucleoside triphosphate hydrolases"/>
    <property type="match status" value="2"/>
</dbReference>
<name>A0A2H1H8S5_ZYMTR</name>
<dbReference type="EMBL" id="LT854266">
    <property type="protein sequence ID" value="SMR62210.1"/>
    <property type="molecule type" value="Genomic_DNA"/>
</dbReference>
<evidence type="ECO:0000313" key="5">
    <source>
        <dbReference type="Proteomes" id="UP000245764"/>
    </source>
</evidence>
<dbReference type="InterPro" id="IPR027417">
    <property type="entry name" value="P-loop_NTPase"/>
</dbReference>
<feature type="compositionally biased region" description="Polar residues" evidence="1">
    <location>
        <begin position="1121"/>
        <end position="1132"/>
    </location>
</feature>
<dbReference type="InterPro" id="IPR046700">
    <property type="entry name" value="DUF6570"/>
</dbReference>
<feature type="compositionally biased region" description="Pro residues" evidence="1">
    <location>
        <begin position="66"/>
        <end position="83"/>
    </location>
</feature>
<feature type="region of interest" description="Disordered" evidence="1">
    <location>
        <begin position="1121"/>
        <end position="1149"/>
    </location>
</feature>
<evidence type="ECO:0000259" key="3">
    <source>
        <dbReference type="Pfam" id="PF20209"/>
    </source>
</evidence>
<dbReference type="PANTHER" id="PTHR47642">
    <property type="entry name" value="ATP-DEPENDENT DNA HELICASE"/>
    <property type="match status" value="1"/>
</dbReference>
<dbReference type="Pfam" id="PF14214">
    <property type="entry name" value="Helitron_like_N"/>
    <property type="match status" value="1"/>
</dbReference>
<feature type="region of interest" description="Disordered" evidence="1">
    <location>
        <begin position="503"/>
        <end position="548"/>
    </location>
</feature>
<dbReference type="InterPro" id="IPR051055">
    <property type="entry name" value="PIF1_helicase"/>
</dbReference>
<reference evidence="5" key="1">
    <citation type="submission" date="2017-05" db="EMBL/GenBank/DDBJ databases">
        <authorList>
            <person name="Song R."/>
            <person name="Chenine A.L."/>
            <person name="Ruprecht R.M."/>
        </authorList>
    </citation>
    <scope>NUCLEOTIDE SEQUENCE [LARGE SCALE GENOMIC DNA]</scope>
</reference>
<dbReference type="InterPro" id="IPR025476">
    <property type="entry name" value="Helitron_helicase-like"/>
</dbReference>
<evidence type="ECO:0000313" key="4">
    <source>
        <dbReference type="EMBL" id="SMR62210.1"/>
    </source>
</evidence>
<feature type="domain" description="DUF6570" evidence="3">
    <location>
        <begin position="401"/>
        <end position="442"/>
    </location>
</feature>
<feature type="region of interest" description="Disordered" evidence="1">
    <location>
        <begin position="58"/>
        <end position="101"/>
    </location>
</feature>
<feature type="region of interest" description="Disordered" evidence="1">
    <location>
        <begin position="381"/>
        <end position="402"/>
    </location>
</feature>
<feature type="compositionally biased region" description="Low complexity" evidence="1">
    <location>
        <begin position="1137"/>
        <end position="1149"/>
    </location>
</feature>
<sequence>MDSSALDAGSQALRVLQKRQSNRQFMPAKQGKREAGAFVDKCADCRGYVVDRTNAPVFSISKKPPAGMPPPAPRPLMPAPPRPAVSQGASQAGPSTYHPRASANTIAQARTGAKRARQERYEKLQAVREEYQEIDEDHPPPPVQEPWFLCDACGVPRQSDDRWTEDYCIYCSRPGEEDPYTDRKWCVQGEHIARIIDFFSGTLDGNVLNGTENDWCCIACQTDTPFETPLPGGSNPSTNFTQSMPSTPGAHFSSTPGLSTPSGDIGIQYSQQSTVSGAVKRMEKTHKDRERKKRESLFINHQEPPYAPIAEQGLEAALTDEDHALLEDFQQALDADVMQHCPRYNEKWWIKLNKEGVCLRYENRDRSRLIDEPYLFSAENNMDPAQVPVDDNANTDNADEQRTTRQFTKGFNIRRWAVLAWLEHLKEHHPGYADIVIDEDALSKLPGGDQPDQGAAGRPEQGPVANDDQPGEDLGHDYTAVAFTGAEETAVDQLPNRIRVQQEARAQNNDPQGNRLDAPYRSSLSEPEYQPTPRPNREEEQPSTNPMLTFPKLEEVPLSEFDKDRPPLSLAFPTLFPYGKGDARQPRIRAVTDTVFIQHLMRYHDGRFAQHSRFFVKRYQDKGGLVTEGTISEALANPHSRELSILLNSVNLICFVLALGKPDIFITLSAADVQWFSTASHMPDFERWLTLPPDERARLARENLKNNPHVADAHFERRFKLFLEKVLKPKFNVVDYWYRYEYQSRAALMSTSSSEGLRKQWGAHFIALNPNSAKQMNKSKTVLQFSSTELTGTQAELADVVNRVQCHIHSGYCQAKKRKVKATTGEELGGAEDSDQMGCRFYFPRQQRTEAVIDKDHNAYHLSFIAACNDPDLHHFNRLEATLSYIVKYASKEEEKSQSLHQTMTTVRPQISLNKPLLSFTPKAGRTALQKYEERPEDLLDTTLFEFCERHDLQRGSKNSTCIHSKDNHRLLNYYPRYKVEANDRTNALRSSHTFFPSDGDKERPFYRWSNAYEYCQIGGECPKDHGQDDYYGDIPDGDLDEFEQPERPVEGDPAYFQEVVNGNAIRDEDPDNLGDREMDRAANWASKINTYIKHPEIHDNAEVDWWESHRLRRTVAINSRNRTAEPTSASSLRHGAQALQQPQRRPQPEALRINIDGPTGTGKSFLINLLSARLQQAVANENQPNPIQRLAPTGSAAHNINSSIVHSYLSIPVGGNFGPLQDDWFGGYSLFMFGDFFQLPPVGEKPLFHNAPSKEPEVDGKQAYDSIDQTLALTAIVRQEGDEQAPFREVLQALRTGQATLQHWALLSTRKCCGDSQCKPVPEQAQNLQSVLKVSIGCRLMLLTNLWTEHGLVDGRQGTLYDIVWPANTDRETVREQMPLCLLVEIEGLQDSCPELFKTNAGDKVVPVFPLRRKLYSQARGMTLDKAVVNLDQLEHTAGLTYVAVSRVRTFDGLMFETAFDYSRIRESRILGNPFLH</sequence>
<feature type="region of interest" description="Disordered" evidence="1">
    <location>
        <begin position="443"/>
        <end position="476"/>
    </location>
</feature>